<dbReference type="Proteomes" id="UP001293593">
    <property type="component" value="Unassembled WGS sequence"/>
</dbReference>
<keyword evidence="3 4" id="KW-0808">Transferase</keyword>
<dbReference type="PANTHER" id="PTHR48045:SF10">
    <property type="entry name" value="GLYCOSYLTRANSFERASE"/>
    <property type="match status" value="1"/>
</dbReference>
<dbReference type="AlphaFoldDB" id="A0AAE1MHH6"/>
<dbReference type="Pfam" id="PF00201">
    <property type="entry name" value="UDPGT"/>
    <property type="match status" value="1"/>
</dbReference>
<accession>A0AAE1MHH6</accession>
<protein>
    <recommendedName>
        <fullName evidence="5">Glycosyltransferase</fullName>
        <ecNumber evidence="5">2.4.1.-</ecNumber>
    </recommendedName>
</protein>
<proteinExistence type="inferred from homology"/>
<dbReference type="Gene3D" id="3.40.50.2000">
    <property type="entry name" value="Glycogen Phosphorylase B"/>
    <property type="match status" value="2"/>
</dbReference>
<organism evidence="6 7">
    <name type="scientific">Acacia crassicarpa</name>
    <name type="common">northern wattle</name>
    <dbReference type="NCBI Taxonomy" id="499986"/>
    <lineage>
        <taxon>Eukaryota</taxon>
        <taxon>Viridiplantae</taxon>
        <taxon>Streptophyta</taxon>
        <taxon>Embryophyta</taxon>
        <taxon>Tracheophyta</taxon>
        <taxon>Spermatophyta</taxon>
        <taxon>Magnoliopsida</taxon>
        <taxon>eudicotyledons</taxon>
        <taxon>Gunneridae</taxon>
        <taxon>Pentapetalae</taxon>
        <taxon>rosids</taxon>
        <taxon>fabids</taxon>
        <taxon>Fabales</taxon>
        <taxon>Fabaceae</taxon>
        <taxon>Caesalpinioideae</taxon>
        <taxon>mimosoid clade</taxon>
        <taxon>Acacieae</taxon>
        <taxon>Acacia</taxon>
    </lineage>
</organism>
<dbReference type="InterPro" id="IPR002213">
    <property type="entry name" value="UDP_glucos_trans"/>
</dbReference>
<dbReference type="InterPro" id="IPR035595">
    <property type="entry name" value="UDP_glycos_trans_CS"/>
</dbReference>
<evidence type="ECO:0000256" key="2">
    <source>
        <dbReference type="ARBA" id="ARBA00022676"/>
    </source>
</evidence>
<dbReference type="EMBL" id="JAWXYG010000007">
    <property type="protein sequence ID" value="KAK4267877.1"/>
    <property type="molecule type" value="Genomic_DNA"/>
</dbReference>
<dbReference type="FunFam" id="3.40.50.2000:FF:000051">
    <property type="entry name" value="Glycosyltransferase"/>
    <property type="match status" value="1"/>
</dbReference>
<evidence type="ECO:0000256" key="3">
    <source>
        <dbReference type="ARBA" id="ARBA00022679"/>
    </source>
</evidence>
<evidence type="ECO:0000256" key="5">
    <source>
        <dbReference type="RuleBase" id="RU362057"/>
    </source>
</evidence>
<dbReference type="GO" id="GO:0008194">
    <property type="term" value="F:UDP-glycosyltransferase activity"/>
    <property type="evidence" value="ECO:0007669"/>
    <property type="project" value="InterPro"/>
</dbReference>
<evidence type="ECO:0000256" key="1">
    <source>
        <dbReference type="ARBA" id="ARBA00009995"/>
    </source>
</evidence>
<keyword evidence="7" id="KW-1185">Reference proteome</keyword>
<reference evidence="6" key="1">
    <citation type="submission" date="2023-10" db="EMBL/GenBank/DDBJ databases">
        <title>Chromosome-level genome of the transformable northern wattle, Acacia crassicarpa.</title>
        <authorList>
            <person name="Massaro I."/>
            <person name="Sinha N.R."/>
            <person name="Poethig S."/>
            <person name="Leichty A.R."/>
        </authorList>
    </citation>
    <scope>NUCLEOTIDE SEQUENCE</scope>
    <source>
        <strain evidence="6">Acra3RX</strain>
        <tissue evidence="6">Leaf</tissue>
    </source>
</reference>
<dbReference type="PANTHER" id="PTHR48045">
    <property type="entry name" value="UDP-GLYCOSYLTRANSFERASE 72B1"/>
    <property type="match status" value="1"/>
</dbReference>
<sequence>MANPPHIAFISSAGFTHLFPVIQFSKRLLHLHRDLHITCIIPILESLPSSSQSYLQSLPPNIHSIFLPPVHKHDMPENVHRGAQVQLTVTLSLPYIRQELESLISRSSLVALVTDCFAHEALDFAVEFNLLSFMYLPYASMIFSLYFCNSMKLDDAKFRGLSPESIDIPPCIPDRGREIVESLYDELVLKQFFERAKKLSLIDGVLFNSFFELETETIRSLQEETKGKRPQIYPVGPIIQGRSDNETNGLGSNCLTWLNNQPTKSVVYVSFGSGGTLSQEQLNELAFGLELSGKKFLWVVRPPSDDPSAAYLSASGDQKNPLDFLPDGFLERTKDRGLVVPLWAPQISILSHGSVGGFLSHCGWNSTMESIVHGVPIIAWPLFAEQRMNAAFLTDCLKVALWPEANNQRSGMVERDEIANVIIRFMEGEEGRDVHKRMQDLKDSAANALKENGSSTQTLSQFVMKLRARA</sequence>
<comment type="similarity">
    <text evidence="1 4">Belongs to the UDP-glycosyltransferase family.</text>
</comment>
<dbReference type="CDD" id="cd03784">
    <property type="entry name" value="GT1_Gtf-like"/>
    <property type="match status" value="1"/>
</dbReference>
<comment type="caution">
    <text evidence="6">The sequence shown here is derived from an EMBL/GenBank/DDBJ whole genome shotgun (WGS) entry which is preliminary data.</text>
</comment>
<gene>
    <name evidence="6" type="ORF">QN277_024602</name>
</gene>
<evidence type="ECO:0000313" key="6">
    <source>
        <dbReference type="EMBL" id="KAK4267877.1"/>
    </source>
</evidence>
<keyword evidence="2 4" id="KW-0328">Glycosyltransferase</keyword>
<dbReference type="SUPFAM" id="SSF53756">
    <property type="entry name" value="UDP-Glycosyltransferase/glycogen phosphorylase"/>
    <property type="match status" value="1"/>
</dbReference>
<dbReference type="PROSITE" id="PS00375">
    <property type="entry name" value="UDPGT"/>
    <property type="match status" value="1"/>
</dbReference>
<name>A0AAE1MHH6_9FABA</name>
<evidence type="ECO:0000313" key="7">
    <source>
        <dbReference type="Proteomes" id="UP001293593"/>
    </source>
</evidence>
<evidence type="ECO:0000256" key="4">
    <source>
        <dbReference type="RuleBase" id="RU003718"/>
    </source>
</evidence>
<dbReference type="EC" id="2.4.1.-" evidence="5"/>